<evidence type="ECO:0000256" key="1">
    <source>
        <dbReference type="SAM" id="MobiDB-lite"/>
    </source>
</evidence>
<gene>
    <name evidence="2" type="ORF">PAXINDRAFT_103710</name>
</gene>
<dbReference type="HOGENOM" id="CLU_900462_0_0_1"/>
<proteinExistence type="predicted"/>
<evidence type="ECO:0000313" key="3">
    <source>
        <dbReference type="Proteomes" id="UP000053647"/>
    </source>
</evidence>
<dbReference type="OrthoDB" id="2693568at2759"/>
<feature type="region of interest" description="Disordered" evidence="1">
    <location>
        <begin position="129"/>
        <end position="148"/>
    </location>
</feature>
<protein>
    <submittedName>
        <fullName evidence="2">Uncharacterized protein</fullName>
    </submittedName>
</protein>
<reference evidence="3" key="2">
    <citation type="submission" date="2015-01" db="EMBL/GenBank/DDBJ databases">
        <title>Evolutionary Origins and Diversification of the Mycorrhizal Mutualists.</title>
        <authorList>
            <consortium name="DOE Joint Genome Institute"/>
            <consortium name="Mycorrhizal Genomics Consortium"/>
            <person name="Kohler A."/>
            <person name="Kuo A."/>
            <person name="Nagy L.G."/>
            <person name="Floudas D."/>
            <person name="Copeland A."/>
            <person name="Barry K.W."/>
            <person name="Cichocki N."/>
            <person name="Veneault-Fourrey C."/>
            <person name="LaButti K."/>
            <person name="Lindquist E.A."/>
            <person name="Lipzen A."/>
            <person name="Lundell T."/>
            <person name="Morin E."/>
            <person name="Murat C."/>
            <person name="Riley R."/>
            <person name="Ohm R."/>
            <person name="Sun H."/>
            <person name="Tunlid A."/>
            <person name="Henrissat B."/>
            <person name="Grigoriev I.V."/>
            <person name="Hibbett D.S."/>
            <person name="Martin F."/>
        </authorList>
    </citation>
    <scope>NUCLEOTIDE SEQUENCE [LARGE SCALE GENOMIC DNA]</scope>
    <source>
        <strain evidence="3">ATCC 200175</strain>
    </source>
</reference>
<dbReference type="AlphaFoldDB" id="A0A0C9SM58"/>
<organism evidence="2 3">
    <name type="scientific">Paxillus involutus ATCC 200175</name>
    <dbReference type="NCBI Taxonomy" id="664439"/>
    <lineage>
        <taxon>Eukaryota</taxon>
        <taxon>Fungi</taxon>
        <taxon>Dikarya</taxon>
        <taxon>Basidiomycota</taxon>
        <taxon>Agaricomycotina</taxon>
        <taxon>Agaricomycetes</taxon>
        <taxon>Agaricomycetidae</taxon>
        <taxon>Boletales</taxon>
        <taxon>Paxilineae</taxon>
        <taxon>Paxillaceae</taxon>
        <taxon>Paxillus</taxon>
    </lineage>
</organism>
<name>A0A0C9SM58_PAXIN</name>
<keyword evidence="3" id="KW-1185">Reference proteome</keyword>
<feature type="region of interest" description="Disordered" evidence="1">
    <location>
        <begin position="185"/>
        <end position="319"/>
    </location>
</feature>
<evidence type="ECO:0000313" key="2">
    <source>
        <dbReference type="EMBL" id="KIJ05599.1"/>
    </source>
</evidence>
<reference evidence="2 3" key="1">
    <citation type="submission" date="2014-06" db="EMBL/GenBank/DDBJ databases">
        <authorList>
            <consortium name="DOE Joint Genome Institute"/>
            <person name="Kuo A."/>
            <person name="Kohler A."/>
            <person name="Nagy L.G."/>
            <person name="Floudas D."/>
            <person name="Copeland A."/>
            <person name="Barry K.W."/>
            <person name="Cichocki N."/>
            <person name="Veneault-Fourrey C."/>
            <person name="LaButti K."/>
            <person name="Lindquist E.A."/>
            <person name="Lipzen A."/>
            <person name="Lundell T."/>
            <person name="Morin E."/>
            <person name="Murat C."/>
            <person name="Sun H."/>
            <person name="Tunlid A."/>
            <person name="Henrissat B."/>
            <person name="Grigoriev I.V."/>
            <person name="Hibbett D.S."/>
            <person name="Martin F."/>
            <person name="Nordberg H.P."/>
            <person name="Cantor M.N."/>
            <person name="Hua S.X."/>
        </authorList>
    </citation>
    <scope>NUCLEOTIDE SEQUENCE [LARGE SCALE GENOMIC DNA]</scope>
    <source>
        <strain evidence="2 3">ATCC 200175</strain>
    </source>
</reference>
<dbReference type="Proteomes" id="UP000053647">
    <property type="component" value="Unassembled WGS sequence"/>
</dbReference>
<dbReference type="EMBL" id="KN820857">
    <property type="protein sequence ID" value="KIJ05599.1"/>
    <property type="molecule type" value="Genomic_DNA"/>
</dbReference>
<sequence length="330" mass="35428">MPLGVPLHPSCVSASLECSKTLINSAMPGLTLTPPTHMVPDNPPPNKTVAFTDVKPTHILAPSKSRCERVLVFSLPLDATPRSEPPYSASSEGHSNATLDASVCGESEEEHTLSAYGDLSLSEDFITPPSDPLSESGHTSLLHPKSISRPRLRLKVRRPPMPKRRLSYIHVGGPLSYSKDIERARQWPGSPSPIENGSPWHQHQPLVSPLPLDSPRVERDKTTSNSGSSVEKLVHDLMPHSPSIRLSPPGSPSTPAIGLPQGTNEPISSDGGRRNLRGAADKAAASTQPPQGAVAVKQTKPVVLEDKPKSGGGVWRTRLPPRLPIPKWDV</sequence>
<accession>A0A0C9SM58</accession>